<keyword evidence="4 6" id="KW-0067">ATP-binding</keyword>
<accession>A0A7W6P8E2</accession>
<dbReference type="InterPro" id="IPR050095">
    <property type="entry name" value="ECF_ABC_transporter_ATP-bd"/>
</dbReference>
<dbReference type="RefSeq" id="WP_183481197.1">
    <property type="nucleotide sequence ID" value="NZ_JACIDZ010000001.1"/>
</dbReference>
<keyword evidence="3" id="KW-0547">Nucleotide-binding</keyword>
<dbReference type="PROSITE" id="PS50893">
    <property type="entry name" value="ABC_TRANSPORTER_2"/>
    <property type="match status" value="1"/>
</dbReference>
<dbReference type="GO" id="GO:0043190">
    <property type="term" value="C:ATP-binding cassette (ABC) transporter complex"/>
    <property type="evidence" value="ECO:0007669"/>
    <property type="project" value="TreeGrafter"/>
</dbReference>
<dbReference type="InterPro" id="IPR027417">
    <property type="entry name" value="P-loop_NTPase"/>
</dbReference>
<gene>
    <name evidence="6" type="ORF">GGR30_000146</name>
</gene>
<dbReference type="InterPro" id="IPR003439">
    <property type="entry name" value="ABC_transporter-like_ATP-bd"/>
</dbReference>
<dbReference type="PROSITE" id="PS00211">
    <property type="entry name" value="ABC_TRANSPORTER_1"/>
    <property type="match status" value="1"/>
</dbReference>
<dbReference type="InterPro" id="IPR017871">
    <property type="entry name" value="ABC_transporter-like_CS"/>
</dbReference>
<dbReference type="PANTHER" id="PTHR43553:SF24">
    <property type="entry name" value="ENERGY-COUPLING FACTOR TRANSPORTER ATP-BINDING PROTEIN ECFA1"/>
    <property type="match status" value="1"/>
</dbReference>
<dbReference type="InterPro" id="IPR003593">
    <property type="entry name" value="AAA+_ATPase"/>
</dbReference>
<dbReference type="GO" id="GO:0005524">
    <property type="term" value="F:ATP binding"/>
    <property type="evidence" value="ECO:0007669"/>
    <property type="project" value="UniProtKB-KW"/>
</dbReference>
<comment type="similarity">
    <text evidence="1">Belongs to the ABC transporter superfamily.</text>
</comment>
<dbReference type="EMBL" id="JACIDZ010000001">
    <property type="protein sequence ID" value="MBB4120251.1"/>
    <property type="molecule type" value="Genomic_DNA"/>
</dbReference>
<dbReference type="SMART" id="SM00382">
    <property type="entry name" value="AAA"/>
    <property type="match status" value="1"/>
</dbReference>
<dbReference type="InterPro" id="IPR015856">
    <property type="entry name" value="ABC_transpr_CbiO/EcfA_su"/>
</dbReference>
<name>A0A7W6P8E2_9HYPH</name>
<dbReference type="Proteomes" id="UP000530571">
    <property type="component" value="Unassembled WGS sequence"/>
</dbReference>
<proteinExistence type="inferred from homology"/>
<evidence type="ECO:0000256" key="4">
    <source>
        <dbReference type="ARBA" id="ARBA00022840"/>
    </source>
</evidence>
<dbReference type="Pfam" id="PF00005">
    <property type="entry name" value="ABC_tran"/>
    <property type="match status" value="1"/>
</dbReference>
<dbReference type="Gene3D" id="3.40.50.300">
    <property type="entry name" value="P-loop containing nucleotide triphosphate hydrolases"/>
    <property type="match status" value="1"/>
</dbReference>
<comment type="caution">
    <text evidence="6">The sequence shown here is derived from an EMBL/GenBank/DDBJ whole genome shotgun (WGS) entry which is preliminary data.</text>
</comment>
<protein>
    <submittedName>
        <fullName evidence="6">Cobalt/nickel transport system ATP-binding protein</fullName>
    </submittedName>
</protein>
<evidence type="ECO:0000256" key="3">
    <source>
        <dbReference type="ARBA" id="ARBA00022741"/>
    </source>
</evidence>
<feature type="domain" description="ABC transporter" evidence="5">
    <location>
        <begin position="5"/>
        <end position="235"/>
    </location>
</feature>
<dbReference type="GO" id="GO:0016887">
    <property type="term" value="F:ATP hydrolysis activity"/>
    <property type="evidence" value="ECO:0007669"/>
    <property type="project" value="InterPro"/>
</dbReference>
<evidence type="ECO:0000259" key="5">
    <source>
        <dbReference type="PROSITE" id="PS50893"/>
    </source>
</evidence>
<dbReference type="AlphaFoldDB" id="A0A7W6P8E2"/>
<sequence length="236" mass="25328">MAALISARSVIVCRDGRPVLTEADLSLEPLERLAVVGPNGAGKTTLLRALVGLELLSSGGIEAFGEACRGEAGFRKARRRIGFLFQDSDDQLFCPTVLEDVSFGPLNLGLTRAESAERAGKTLAELGLSHLADRLTHKLSGGEKRLVCLAGLLAMGPDVLLLDEPTNGVDAENGARLEDALRAFEGAMILVSHDDAFVSRLATRGMLLRDGRLEPAVIHTHAHRHGHPHMHPRNEN</sequence>
<reference evidence="6 7" key="1">
    <citation type="submission" date="2020-08" db="EMBL/GenBank/DDBJ databases">
        <title>Genomic Encyclopedia of Type Strains, Phase IV (KMG-IV): sequencing the most valuable type-strain genomes for metagenomic binning, comparative biology and taxonomic classification.</title>
        <authorList>
            <person name="Goeker M."/>
        </authorList>
    </citation>
    <scope>NUCLEOTIDE SEQUENCE [LARGE SCALE GENOMIC DNA]</scope>
    <source>
        <strain evidence="6 7">DSM 28101</strain>
    </source>
</reference>
<dbReference type="CDD" id="cd03225">
    <property type="entry name" value="ABC_cobalt_CbiO_domain1"/>
    <property type="match status" value="1"/>
</dbReference>
<dbReference type="GO" id="GO:0042626">
    <property type="term" value="F:ATPase-coupled transmembrane transporter activity"/>
    <property type="evidence" value="ECO:0007669"/>
    <property type="project" value="TreeGrafter"/>
</dbReference>
<keyword evidence="7" id="KW-1185">Reference proteome</keyword>
<evidence type="ECO:0000256" key="1">
    <source>
        <dbReference type="ARBA" id="ARBA00005417"/>
    </source>
</evidence>
<dbReference type="PANTHER" id="PTHR43553">
    <property type="entry name" value="HEAVY METAL TRANSPORTER"/>
    <property type="match status" value="1"/>
</dbReference>
<dbReference type="SUPFAM" id="SSF52540">
    <property type="entry name" value="P-loop containing nucleoside triphosphate hydrolases"/>
    <property type="match status" value="1"/>
</dbReference>
<evidence type="ECO:0000313" key="7">
    <source>
        <dbReference type="Proteomes" id="UP000530571"/>
    </source>
</evidence>
<keyword evidence="2" id="KW-0813">Transport</keyword>
<evidence type="ECO:0000256" key="2">
    <source>
        <dbReference type="ARBA" id="ARBA00022448"/>
    </source>
</evidence>
<organism evidence="6 7">
    <name type="scientific">Martelella radicis</name>
    <dbReference type="NCBI Taxonomy" id="1397476"/>
    <lineage>
        <taxon>Bacteria</taxon>
        <taxon>Pseudomonadati</taxon>
        <taxon>Pseudomonadota</taxon>
        <taxon>Alphaproteobacteria</taxon>
        <taxon>Hyphomicrobiales</taxon>
        <taxon>Aurantimonadaceae</taxon>
        <taxon>Martelella</taxon>
    </lineage>
</organism>
<evidence type="ECO:0000313" key="6">
    <source>
        <dbReference type="EMBL" id="MBB4120251.1"/>
    </source>
</evidence>